<dbReference type="Gene3D" id="3.10.450.10">
    <property type="match status" value="1"/>
</dbReference>
<sequence length="117" mass="13337">MKKIQSLLLFLFPLLLSFFLFDNVVSGALLGGWQPIQDVNDSHVQEIGQFAVTEYNKNAKTNLQFQKVVRGESQVVAGFNYRLILEATNKGVANNYEAVVWEQSWTNSRNLTSFRHV</sequence>
<evidence type="ECO:0000313" key="5">
    <source>
        <dbReference type="EMBL" id="DAD20296.1"/>
    </source>
</evidence>
<accession>A0A822XMW3</accession>
<name>A0A822XMW3_NELNU</name>
<keyword evidence="1" id="KW-0646">Protease inhibitor</keyword>
<keyword evidence="3" id="KW-0732">Signal</keyword>
<dbReference type="SMART" id="SM00043">
    <property type="entry name" value="CY"/>
    <property type="match status" value="1"/>
</dbReference>
<evidence type="ECO:0000313" key="6">
    <source>
        <dbReference type="Proteomes" id="UP000607653"/>
    </source>
</evidence>
<keyword evidence="6" id="KW-1185">Reference proteome</keyword>
<feature type="chain" id="PRO_5032961303" description="Cystatin domain-containing protein" evidence="3">
    <location>
        <begin position="28"/>
        <end position="117"/>
    </location>
</feature>
<gene>
    <name evidence="5" type="ORF">HUJ06_021759</name>
</gene>
<dbReference type="PANTHER" id="PTHR47364">
    <property type="entry name" value="CYSTEINE PROTEINASE INHIBITOR 5"/>
    <property type="match status" value="1"/>
</dbReference>
<dbReference type="PANTHER" id="PTHR47364:SF2">
    <property type="entry name" value="CYSTEINE PROTEINASE INHIBITOR 5"/>
    <property type="match status" value="1"/>
</dbReference>
<dbReference type="AlphaFoldDB" id="A0A822XMW3"/>
<evidence type="ECO:0000256" key="2">
    <source>
        <dbReference type="ARBA" id="ARBA00022704"/>
    </source>
</evidence>
<organism evidence="5 6">
    <name type="scientific">Nelumbo nucifera</name>
    <name type="common">Sacred lotus</name>
    <dbReference type="NCBI Taxonomy" id="4432"/>
    <lineage>
        <taxon>Eukaryota</taxon>
        <taxon>Viridiplantae</taxon>
        <taxon>Streptophyta</taxon>
        <taxon>Embryophyta</taxon>
        <taxon>Tracheophyta</taxon>
        <taxon>Spermatophyta</taxon>
        <taxon>Magnoliopsida</taxon>
        <taxon>Proteales</taxon>
        <taxon>Nelumbonaceae</taxon>
        <taxon>Nelumbo</taxon>
    </lineage>
</organism>
<dbReference type="InterPro" id="IPR018073">
    <property type="entry name" value="Prot_inh_cystat_CS"/>
</dbReference>
<comment type="caution">
    <text evidence="5">The sequence shown here is derived from an EMBL/GenBank/DDBJ whole genome shotgun (WGS) entry which is preliminary data.</text>
</comment>
<protein>
    <recommendedName>
        <fullName evidence="4">Cystatin domain-containing protein</fullName>
    </recommendedName>
</protein>
<dbReference type="Pfam" id="PF16845">
    <property type="entry name" value="SQAPI"/>
    <property type="match status" value="1"/>
</dbReference>
<reference evidence="5 6" key="1">
    <citation type="journal article" date="2020" name="Mol. Biol. Evol.">
        <title>Distinct Expression and Methylation Patterns for Genes with Different Fates following a Single Whole-Genome Duplication in Flowering Plants.</title>
        <authorList>
            <person name="Shi T."/>
            <person name="Rahmani R.S."/>
            <person name="Gugger P.F."/>
            <person name="Wang M."/>
            <person name="Li H."/>
            <person name="Zhang Y."/>
            <person name="Li Z."/>
            <person name="Wang Q."/>
            <person name="Van de Peer Y."/>
            <person name="Marchal K."/>
            <person name="Chen J."/>
        </authorList>
    </citation>
    <scope>NUCLEOTIDE SEQUENCE [LARGE SCALE GENOMIC DNA]</scope>
    <source>
        <tissue evidence="5">Leaf</tissue>
    </source>
</reference>
<dbReference type="CDD" id="cd00042">
    <property type="entry name" value="CY"/>
    <property type="match status" value="1"/>
</dbReference>
<dbReference type="SUPFAM" id="SSF54403">
    <property type="entry name" value="Cystatin/monellin"/>
    <property type="match status" value="1"/>
</dbReference>
<dbReference type="InterPro" id="IPR000010">
    <property type="entry name" value="Cystatin_dom"/>
</dbReference>
<evidence type="ECO:0000259" key="4">
    <source>
        <dbReference type="SMART" id="SM00043"/>
    </source>
</evidence>
<proteinExistence type="predicted"/>
<dbReference type="InterPro" id="IPR046350">
    <property type="entry name" value="Cystatin_sf"/>
</dbReference>
<evidence type="ECO:0000256" key="3">
    <source>
        <dbReference type="SAM" id="SignalP"/>
    </source>
</evidence>
<dbReference type="Proteomes" id="UP000607653">
    <property type="component" value="Unassembled WGS sequence"/>
</dbReference>
<keyword evidence="2" id="KW-0789">Thiol protease inhibitor</keyword>
<feature type="signal peptide" evidence="3">
    <location>
        <begin position="1"/>
        <end position="27"/>
    </location>
</feature>
<evidence type="ECO:0000256" key="1">
    <source>
        <dbReference type="ARBA" id="ARBA00022690"/>
    </source>
</evidence>
<feature type="domain" description="Cystatin" evidence="4">
    <location>
        <begin position="28"/>
        <end position="117"/>
    </location>
</feature>
<dbReference type="PROSITE" id="PS00287">
    <property type="entry name" value="CYSTATIN"/>
    <property type="match status" value="1"/>
</dbReference>
<dbReference type="GO" id="GO:0004869">
    <property type="term" value="F:cysteine-type endopeptidase inhibitor activity"/>
    <property type="evidence" value="ECO:0007669"/>
    <property type="project" value="UniProtKB-KW"/>
</dbReference>
<dbReference type="EMBL" id="DUZY01000001">
    <property type="protein sequence ID" value="DAD20296.1"/>
    <property type="molecule type" value="Genomic_DNA"/>
</dbReference>